<dbReference type="STRING" id="1802281.A3A44_03275"/>
<keyword evidence="1" id="KW-0812">Transmembrane</keyword>
<feature type="transmembrane region" description="Helical" evidence="1">
    <location>
        <begin position="84"/>
        <end position="101"/>
    </location>
</feature>
<keyword evidence="1" id="KW-1133">Transmembrane helix</keyword>
<organism evidence="2 3">
    <name type="scientific">Candidatus Sungbacteria bacterium RIFCSPLOWO2_01_FULL_60_25</name>
    <dbReference type="NCBI Taxonomy" id="1802281"/>
    <lineage>
        <taxon>Bacteria</taxon>
        <taxon>Candidatus Sungiibacteriota</taxon>
    </lineage>
</organism>
<protein>
    <submittedName>
        <fullName evidence="2">Uncharacterized protein</fullName>
    </submittedName>
</protein>
<keyword evidence="1" id="KW-0472">Membrane</keyword>
<dbReference type="Proteomes" id="UP000178977">
    <property type="component" value="Unassembled WGS sequence"/>
</dbReference>
<dbReference type="EMBL" id="MHQT01000012">
    <property type="protein sequence ID" value="OHA09804.1"/>
    <property type="molecule type" value="Genomic_DNA"/>
</dbReference>
<reference evidence="2 3" key="1">
    <citation type="journal article" date="2016" name="Nat. Commun.">
        <title>Thousands of microbial genomes shed light on interconnected biogeochemical processes in an aquifer system.</title>
        <authorList>
            <person name="Anantharaman K."/>
            <person name="Brown C.T."/>
            <person name="Hug L.A."/>
            <person name="Sharon I."/>
            <person name="Castelle C.J."/>
            <person name="Probst A.J."/>
            <person name="Thomas B.C."/>
            <person name="Singh A."/>
            <person name="Wilkins M.J."/>
            <person name="Karaoz U."/>
            <person name="Brodie E.L."/>
            <person name="Williams K.H."/>
            <person name="Hubbard S.S."/>
            <person name="Banfield J.F."/>
        </authorList>
    </citation>
    <scope>NUCLEOTIDE SEQUENCE [LARGE SCALE GENOMIC DNA]</scope>
</reference>
<evidence type="ECO:0000313" key="3">
    <source>
        <dbReference type="Proteomes" id="UP000178977"/>
    </source>
</evidence>
<proteinExistence type="predicted"/>
<gene>
    <name evidence="2" type="ORF">A3A44_03275</name>
</gene>
<sequence length="133" mass="14799">MATIHSPALHLDLKRRIMRRVYGVWFWKSVAPLLAVEAVLVVGVAAGVFTHISVRQILLNALQASDGATAFVQFFIDNFFVKSIQSQLLVAVWAVLLAFFVRDARHALRRRSADLADFLALAAAGNRRVERSV</sequence>
<evidence type="ECO:0000313" key="2">
    <source>
        <dbReference type="EMBL" id="OHA09804.1"/>
    </source>
</evidence>
<dbReference type="AlphaFoldDB" id="A0A1G2LE32"/>
<evidence type="ECO:0000256" key="1">
    <source>
        <dbReference type="SAM" id="Phobius"/>
    </source>
</evidence>
<comment type="caution">
    <text evidence="2">The sequence shown here is derived from an EMBL/GenBank/DDBJ whole genome shotgun (WGS) entry which is preliminary data.</text>
</comment>
<feature type="transmembrane region" description="Helical" evidence="1">
    <location>
        <begin position="21"/>
        <end position="49"/>
    </location>
</feature>
<name>A0A1G2LE32_9BACT</name>
<accession>A0A1G2LE32</accession>